<name>A0A2A2GA21_9BACT</name>
<dbReference type="InterPro" id="IPR039968">
    <property type="entry name" value="BcerS-like"/>
</dbReference>
<gene>
    <name evidence="1" type="ORF">CK503_11145</name>
</gene>
<dbReference type="RefSeq" id="WP_095606890.1">
    <property type="nucleotide sequence ID" value="NZ_NSKE01000007.1"/>
</dbReference>
<dbReference type="GO" id="GO:0016787">
    <property type="term" value="F:hydrolase activity"/>
    <property type="evidence" value="ECO:0007669"/>
    <property type="project" value="UniProtKB-KW"/>
</dbReference>
<accession>A0A2A2GA21</accession>
<sequence>MITIRELSAHDELYDFVHFPFLLFGDSPYWAPPIISDELQNMNSQKNPVFNHVEARYFIAYRDEQPVGRIAGIINWLEVRELNIPKIRFGYFDCIDDPEVSKALLGKVRQMGKEKELEFMEGPLGFSNMDKAGMLVEGFDEPNTMITWYGLPHYAAHLEQLGYKKEKEWVEYEIQIPDRSPPKVKRFSKLIRERYNLRNVRFSNTKELLKHTDEMFDLINKTYSDLSTYIPIKPDQITHYKDRYVKYLHPDFINCVADEKGDLIAFAITMPSFSKALRKANGKLFPFGWYHLLKARYFPQKAAFYLIGIKPEYQNKGVTSIIFDEMNEVFNQNGITTVETNPELEDNEAIQALWEKYENRLHKRRRTYRDSL</sequence>
<dbReference type="Gene3D" id="3.40.630.30">
    <property type="match status" value="1"/>
</dbReference>
<evidence type="ECO:0000313" key="1">
    <source>
        <dbReference type="EMBL" id="PAU93699.1"/>
    </source>
</evidence>
<dbReference type="PANTHER" id="PTHR41368:SF1">
    <property type="entry name" value="PROTEIN YGHO"/>
    <property type="match status" value="1"/>
</dbReference>
<keyword evidence="2" id="KW-1185">Reference proteome</keyword>
<dbReference type="OrthoDB" id="9806005at2"/>
<comment type="caution">
    <text evidence="1">The sequence shown here is derived from an EMBL/GenBank/DDBJ whole genome shotgun (WGS) entry which is preliminary data.</text>
</comment>
<reference evidence="1 2" key="1">
    <citation type="submission" date="2017-08" db="EMBL/GenBank/DDBJ databases">
        <title>Aliifodinibius alkalisoli sp. nov., isolated from saline alkaline soil.</title>
        <authorList>
            <person name="Liu D."/>
            <person name="Zhang G."/>
        </authorList>
    </citation>
    <scope>NUCLEOTIDE SEQUENCE [LARGE SCALE GENOMIC DNA]</scope>
    <source>
        <strain evidence="1 2">WN023</strain>
    </source>
</reference>
<dbReference type="EMBL" id="NSKE01000007">
    <property type="protein sequence ID" value="PAU93699.1"/>
    <property type="molecule type" value="Genomic_DNA"/>
</dbReference>
<dbReference type="InterPro" id="IPR016181">
    <property type="entry name" value="Acyl_CoA_acyltransferase"/>
</dbReference>
<dbReference type="Proteomes" id="UP000218831">
    <property type="component" value="Unassembled WGS sequence"/>
</dbReference>
<dbReference type="AlphaFoldDB" id="A0A2A2GA21"/>
<proteinExistence type="predicted"/>
<organism evidence="1 2">
    <name type="scientific">Fodinibius salipaludis</name>
    <dbReference type="NCBI Taxonomy" id="2032627"/>
    <lineage>
        <taxon>Bacteria</taxon>
        <taxon>Pseudomonadati</taxon>
        <taxon>Balneolota</taxon>
        <taxon>Balneolia</taxon>
        <taxon>Balneolales</taxon>
        <taxon>Balneolaceae</taxon>
        <taxon>Fodinibius</taxon>
    </lineage>
</organism>
<evidence type="ECO:0000313" key="2">
    <source>
        <dbReference type="Proteomes" id="UP000218831"/>
    </source>
</evidence>
<protein>
    <submittedName>
        <fullName evidence="1">GTP cyclohydrolase</fullName>
    </submittedName>
</protein>
<dbReference type="SUPFAM" id="SSF55729">
    <property type="entry name" value="Acyl-CoA N-acyltransferases (Nat)"/>
    <property type="match status" value="1"/>
</dbReference>
<keyword evidence="1" id="KW-0378">Hydrolase</keyword>
<dbReference type="PANTHER" id="PTHR41368">
    <property type="entry name" value="PROTEIN YGHO"/>
    <property type="match status" value="1"/>
</dbReference>